<proteinExistence type="inferred from homology"/>
<dbReference type="NCBIfam" id="TIGR01855">
    <property type="entry name" value="IMP_synth_hisH"/>
    <property type="match status" value="1"/>
</dbReference>
<evidence type="ECO:0000313" key="13">
    <source>
        <dbReference type="EMBL" id="HGF34972.1"/>
    </source>
</evidence>
<dbReference type="InterPro" id="IPR029062">
    <property type="entry name" value="Class_I_gatase-like"/>
</dbReference>
<feature type="active site" evidence="10 11">
    <location>
        <position position="211"/>
    </location>
</feature>
<dbReference type="UniPathway" id="UPA00031">
    <property type="reaction ID" value="UER00010"/>
</dbReference>
<feature type="active site" description="Nucleophile" evidence="10 11">
    <location>
        <position position="106"/>
    </location>
</feature>
<evidence type="ECO:0000256" key="3">
    <source>
        <dbReference type="ARBA" id="ARBA00022605"/>
    </source>
</evidence>
<dbReference type="SUPFAM" id="SSF52317">
    <property type="entry name" value="Class I glutamine amidotransferase-like"/>
    <property type="match status" value="1"/>
</dbReference>
<evidence type="ECO:0000256" key="9">
    <source>
        <dbReference type="ARBA" id="ARBA00049534"/>
    </source>
</evidence>
<dbReference type="PIRSF" id="PIRSF000495">
    <property type="entry name" value="Amidotransf_hisH"/>
    <property type="match status" value="1"/>
</dbReference>
<comment type="catalytic activity">
    <reaction evidence="9 10">
        <text>L-glutamine + H2O = L-glutamate + NH4(+)</text>
        <dbReference type="Rhea" id="RHEA:15889"/>
        <dbReference type="ChEBI" id="CHEBI:15377"/>
        <dbReference type="ChEBI" id="CHEBI:28938"/>
        <dbReference type="ChEBI" id="CHEBI:29985"/>
        <dbReference type="ChEBI" id="CHEBI:58359"/>
        <dbReference type="EC" id="3.5.1.2"/>
    </reaction>
</comment>
<comment type="subunit">
    <text evidence="2 10">Heterodimer of HisH and HisF.</text>
</comment>
<organism evidence="13">
    <name type="scientific">Desulfobacca acetoxidans</name>
    <dbReference type="NCBI Taxonomy" id="60893"/>
    <lineage>
        <taxon>Bacteria</taxon>
        <taxon>Pseudomonadati</taxon>
        <taxon>Thermodesulfobacteriota</taxon>
        <taxon>Desulfobaccia</taxon>
        <taxon>Desulfobaccales</taxon>
        <taxon>Desulfobaccaceae</taxon>
        <taxon>Desulfobacca</taxon>
    </lineage>
</organism>
<evidence type="ECO:0000256" key="8">
    <source>
        <dbReference type="ARBA" id="ARBA00047838"/>
    </source>
</evidence>
<evidence type="ECO:0000259" key="12">
    <source>
        <dbReference type="Pfam" id="PF00117"/>
    </source>
</evidence>
<accession>A0A7C3ZCM5</accession>
<dbReference type="AlphaFoldDB" id="A0A7C3ZCM5"/>
<dbReference type="Gene3D" id="3.40.50.880">
    <property type="match status" value="1"/>
</dbReference>
<comment type="catalytic activity">
    <reaction evidence="8 10">
        <text>5-[(5-phospho-1-deoxy-D-ribulos-1-ylimino)methylamino]-1-(5-phospho-beta-D-ribosyl)imidazole-4-carboxamide + L-glutamine = D-erythro-1-(imidazol-4-yl)glycerol 3-phosphate + 5-amino-1-(5-phospho-beta-D-ribosyl)imidazole-4-carboxamide + L-glutamate + H(+)</text>
        <dbReference type="Rhea" id="RHEA:24793"/>
        <dbReference type="ChEBI" id="CHEBI:15378"/>
        <dbReference type="ChEBI" id="CHEBI:29985"/>
        <dbReference type="ChEBI" id="CHEBI:58278"/>
        <dbReference type="ChEBI" id="CHEBI:58359"/>
        <dbReference type="ChEBI" id="CHEBI:58475"/>
        <dbReference type="ChEBI" id="CHEBI:58525"/>
        <dbReference type="EC" id="4.3.2.10"/>
    </reaction>
</comment>
<keyword evidence="3 10" id="KW-0028">Amino-acid biosynthesis</keyword>
<comment type="caution">
    <text evidence="13">The sequence shown here is derived from an EMBL/GenBank/DDBJ whole genome shotgun (WGS) entry which is preliminary data.</text>
</comment>
<keyword evidence="7 10" id="KW-0456">Lyase</keyword>
<evidence type="ECO:0000256" key="4">
    <source>
        <dbReference type="ARBA" id="ARBA00022801"/>
    </source>
</evidence>
<evidence type="ECO:0000256" key="2">
    <source>
        <dbReference type="ARBA" id="ARBA00011152"/>
    </source>
</evidence>
<comment type="pathway">
    <text evidence="1 10">Amino-acid biosynthesis; L-histidine biosynthesis; L-histidine from 5-phospho-alpha-D-ribose 1-diphosphate: step 5/9.</text>
</comment>
<evidence type="ECO:0000256" key="6">
    <source>
        <dbReference type="ARBA" id="ARBA00023102"/>
    </source>
</evidence>
<dbReference type="GO" id="GO:0000105">
    <property type="term" value="P:L-histidine biosynthetic process"/>
    <property type="evidence" value="ECO:0007669"/>
    <property type="project" value="UniProtKB-UniRule"/>
</dbReference>
<evidence type="ECO:0000256" key="11">
    <source>
        <dbReference type="PIRSR" id="PIRSR000495-1"/>
    </source>
</evidence>
<comment type="subcellular location">
    <subcellularLocation>
        <location evidence="10">Cytoplasm</location>
    </subcellularLocation>
</comment>
<evidence type="ECO:0000256" key="5">
    <source>
        <dbReference type="ARBA" id="ARBA00022962"/>
    </source>
</evidence>
<feature type="active site" evidence="10 11">
    <location>
        <position position="209"/>
    </location>
</feature>
<keyword evidence="5 10" id="KW-0315">Glutamine amidotransferase</keyword>
<evidence type="ECO:0000256" key="7">
    <source>
        <dbReference type="ARBA" id="ARBA00023239"/>
    </source>
</evidence>
<dbReference type="GO" id="GO:0005737">
    <property type="term" value="C:cytoplasm"/>
    <property type="evidence" value="ECO:0007669"/>
    <property type="project" value="UniProtKB-SubCell"/>
</dbReference>
<dbReference type="Pfam" id="PF00117">
    <property type="entry name" value="GATase"/>
    <property type="match status" value="1"/>
</dbReference>
<dbReference type="InterPro" id="IPR010139">
    <property type="entry name" value="Imidazole-glycPsynth_HisH"/>
</dbReference>
<comment type="function">
    <text evidence="10">IGPS catalyzes the conversion of PRFAR and glutamine to IGP, AICAR and glutamate. The HisH subunit catalyzes the hydrolysis of glutamine to glutamate and ammonia as part of the synthesis of IGP and AICAR. The resulting ammonia molecule is channeled to the active site of HisF.</text>
</comment>
<dbReference type="PROSITE" id="PS51273">
    <property type="entry name" value="GATASE_TYPE_1"/>
    <property type="match status" value="1"/>
</dbReference>
<dbReference type="EC" id="4.3.2.10" evidence="10"/>
<gene>
    <name evidence="10 13" type="primary">hisH</name>
    <name evidence="13" type="ORF">ENW96_11415</name>
</gene>
<dbReference type="PANTHER" id="PTHR42701">
    <property type="entry name" value="IMIDAZOLE GLYCEROL PHOSPHATE SYNTHASE SUBUNIT HISH"/>
    <property type="match status" value="1"/>
</dbReference>
<keyword evidence="4 10" id="KW-0378">Hydrolase</keyword>
<evidence type="ECO:0000256" key="1">
    <source>
        <dbReference type="ARBA" id="ARBA00005091"/>
    </source>
</evidence>
<reference evidence="13" key="1">
    <citation type="journal article" date="2020" name="mSystems">
        <title>Genome- and Community-Level Interaction Insights into Carbon Utilization and Element Cycling Functions of Hydrothermarchaeota in Hydrothermal Sediment.</title>
        <authorList>
            <person name="Zhou Z."/>
            <person name="Liu Y."/>
            <person name="Xu W."/>
            <person name="Pan J."/>
            <person name="Luo Z.H."/>
            <person name="Li M."/>
        </authorList>
    </citation>
    <scope>NUCLEOTIDE SEQUENCE [LARGE SCALE GENOMIC DNA]</scope>
    <source>
        <strain evidence="13">SpSt-897</strain>
    </source>
</reference>
<dbReference type="HAMAP" id="MF_00278">
    <property type="entry name" value="HisH"/>
    <property type="match status" value="1"/>
</dbReference>
<keyword evidence="10" id="KW-0963">Cytoplasm</keyword>
<dbReference type="GO" id="GO:0004359">
    <property type="term" value="F:glutaminase activity"/>
    <property type="evidence" value="ECO:0007669"/>
    <property type="project" value="UniProtKB-EC"/>
</dbReference>
<keyword evidence="6 10" id="KW-0368">Histidine biosynthesis</keyword>
<feature type="domain" description="Glutamine amidotransferase" evidence="12">
    <location>
        <begin position="30"/>
        <end position="225"/>
    </location>
</feature>
<dbReference type="GO" id="GO:0000107">
    <property type="term" value="F:imidazoleglycerol-phosphate synthase activity"/>
    <property type="evidence" value="ECO:0007669"/>
    <property type="project" value="UniProtKB-UniRule"/>
</dbReference>
<dbReference type="GO" id="GO:0016829">
    <property type="term" value="F:lyase activity"/>
    <property type="evidence" value="ECO:0007669"/>
    <property type="project" value="UniProtKB-KW"/>
</dbReference>
<evidence type="ECO:0000256" key="10">
    <source>
        <dbReference type="HAMAP-Rule" id="MF_00278"/>
    </source>
</evidence>
<dbReference type="PANTHER" id="PTHR42701:SF1">
    <property type="entry name" value="IMIDAZOLE GLYCEROL PHOSPHATE SYNTHASE SUBUNIT HISH"/>
    <property type="match status" value="1"/>
</dbReference>
<dbReference type="EMBL" id="DTMF01000277">
    <property type="protein sequence ID" value="HGF34972.1"/>
    <property type="molecule type" value="Genomic_DNA"/>
</dbReference>
<name>A0A7C3ZCM5_9BACT</name>
<dbReference type="CDD" id="cd01748">
    <property type="entry name" value="GATase1_IGP_Synthase"/>
    <property type="match status" value="1"/>
</dbReference>
<protein>
    <recommendedName>
        <fullName evidence="10">Imidazole glycerol phosphate synthase subunit HisH</fullName>
        <ecNumber evidence="10">4.3.2.10</ecNumber>
    </recommendedName>
    <alternativeName>
        <fullName evidence="10">IGP synthase glutaminase subunit</fullName>
        <ecNumber evidence="10">3.5.1.2</ecNumber>
    </alternativeName>
    <alternativeName>
        <fullName evidence="10">IGP synthase subunit HisH</fullName>
    </alternativeName>
    <alternativeName>
        <fullName evidence="10">ImGP synthase subunit HisH</fullName>
        <shortName evidence="10">IGPS subunit HisH</shortName>
    </alternativeName>
</protein>
<dbReference type="InterPro" id="IPR017926">
    <property type="entry name" value="GATASE"/>
</dbReference>
<dbReference type="EC" id="3.5.1.2" evidence="10"/>
<sequence length="233" mass="25399">MLTPIPVVVTFLEVREYSLFSGKSAIKVVVVIDYQAGNITSVVRSLRALGVESTVTEGPEVVIKARRVIFPGAGAAGEAMAILKNRGLDQALHEAFSQGTPILGICLGAQIILDYSEENATPCLGLIPGRTRALPRQPGIKIPHMGWNRVDFRGSHPVFAGLPATAEYYFVHSYFPDPAEPSMVLGVTEHGIRFPSAIGWRNLVATQFHPEKSGRFGLKILENFLAWDGRYAE</sequence>